<dbReference type="CDD" id="cd05327">
    <property type="entry name" value="retinol-DH_like_SDR_c_like"/>
    <property type="match status" value="1"/>
</dbReference>
<evidence type="ECO:0000313" key="6">
    <source>
        <dbReference type="Proteomes" id="UP001219568"/>
    </source>
</evidence>
<dbReference type="InterPro" id="IPR036291">
    <property type="entry name" value="NAD(P)-bd_dom_sf"/>
</dbReference>
<sequence>MSTWSWSSTGNEVVHEFAERIEGRTFLITGPSNGGIGAETALCLASRSPSAIILAGRDRTKIQPVIERITEINPNITVTFVSLDLSNRNSIREAAAEINGQFDRIDVLINNAAIMACPYNTTKDGFEVQFGTNFLGPFLFTGLLLPKLRAAGPGARIVNVSSSAHRFEGIRFEDLNFEGGTAYDTWKAYGQSKTALILMAVHLARSIPSSEVASFAIHPGSIASGLQRHVDSESMSDARAKSQSIPDFEVAERKTLQQGCATTLVAALDPALEELSGSYLSDCQLKNPANHACGAETADRLWHLGERLLGEEFNL</sequence>
<comment type="similarity">
    <text evidence="1 4">Belongs to the short-chain dehydrogenases/reductases (SDR) family.</text>
</comment>
<keyword evidence="2" id="KW-0521">NADP</keyword>
<dbReference type="PANTHER" id="PTHR43157:SF31">
    <property type="entry name" value="PHOSPHATIDYLINOSITOL-GLYCAN BIOSYNTHESIS CLASS F PROTEIN"/>
    <property type="match status" value="1"/>
</dbReference>
<dbReference type="PANTHER" id="PTHR43157">
    <property type="entry name" value="PHOSPHATIDYLINOSITOL-GLYCAN BIOSYNTHESIS CLASS F PROTEIN-RELATED"/>
    <property type="match status" value="1"/>
</dbReference>
<dbReference type="Gene3D" id="3.40.50.720">
    <property type="entry name" value="NAD(P)-binding Rossmann-like Domain"/>
    <property type="match status" value="1"/>
</dbReference>
<dbReference type="InterPro" id="IPR002347">
    <property type="entry name" value="SDR_fam"/>
</dbReference>
<protein>
    <recommendedName>
        <fullName evidence="7">Short-chain dehydrogenase</fullName>
    </recommendedName>
</protein>
<dbReference type="SUPFAM" id="SSF51735">
    <property type="entry name" value="NAD(P)-binding Rossmann-fold domains"/>
    <property type="match status" value="1"/>
</dbReference>
<dbReference type="PRINTS" id="PR00080">
    <property type="entry name" value="SDRFAMILY"/>
</dbReference>
<dbReference type="InterPro" id="IPR020904">
    <property type="entry name" value="Sc_DH/Rdtase_CS"/>
</dbReference>
<reference evidence="5" key="1">
    <citation type="journal article" date="2023" name="IMA Fungus">
        <title>Comparative genomic study of the Penicillium genus elucidates a diverse pangenome and 15 lateral gene transfer events.</title>
        <authorList>
            <person name="Petersen C."/>
            <person name="Sorensen T."/>
            <person name="Nielsen M.R."/>
            <person name="Sondergaard T.E."/>
            <person name="Sorensen J.L."/>
            <person name="Fitzpatrick D.A."/>
            <person name="Frisvad J.C."/>
            <person name="Nielsen K.L."/>
        </authorList>
    </citation>
    <scope>NUCLEOTIDE SEQUENCE</scope>
    <source>
        <strain evidence="5">IBT 15450</strain>
    </source>
</reference>
<dbReference type="Proteomes" id="UP001219568">
    <property type="component" value="Unassembled WGS sequence"/>
</dbReference>
<keyword evidence="3" id="KW-0560">Oxidoreductase</keyword>
<dbReference type="PROSITE" id="PS00061">
    <property type="entry name" value="ADH_SHORT"/>
    <property type="match status" value="1"/>
</dbReference>
<evidence type="ECO:0008006" key="7">
    <source>
        <dbReference type="Google" id="ProtNLM"/>
    </source>
</evidence>
<keyword evidence="6" id="KW-1185">Reference proteome</keyword>
<comment type="caution">
    <text evidence="5">The sequence shown here is derived from an EMBL/GenBank/DDBJ whole genome shotgun (WGS) entry which is preliminary data.</text>
</comment>
<proteinExistence type="inferred from homology"/>
<dbReference type="GO" id="GO:0016491">
    <property type="term" value="F:oxidoreductase activity"/>
    <property type="evidence" value="ECO:0007669"/>
    <property type="project" value="UniProtKB-KW"/>
</dbReference>
<accession>A0AAD6IC56</accession>
<organism evidence="5 6">
    <name type="scientific">Penicillium canescens</name>
    <dbReference type="NCBI Taxonomy" id="5083"/>
    <lineage>
        <taxon>Eukaryota</taxon>
        <taxon>Fungi</taxon>
        <taxon>Dikarya</taxon>
        <taxon>Ascomycota</taxon>
        <taxon>Pezizomycotina</taxon>
        <taxon>Eurotiomycetes</taxon>
        <taxon>Eurotiomycetidae</taxon>
        <taxon>Eurotiales</taxon>
        <taxon>Aspergillaceae</taxon>
        <taxon>Penicillium</taxon>
    </lineage>
</organism>
<evidence type="ECO:0000256" key="4">
    <source>
        <dbReference type="RuleBase" id="RU000363"/>
    </source>
</evidence>
<evidence type="ECO:0000256" key="1">
    <source>
        <dbReference type="ARBA" id="ARBA00006484"/>
    </source>
</evidence>
<dbReference type="AlphaFoldDB" id="A0AAD6IC56"/>
<evidence type="ECO:0000313" key="5">
    <source>
        <dbReference type="EMBL" id="KAJ6043234.1"/>
    </source>
</evidence>
<name>A0AAD6IC56_PENCN</name>
<dbReference type="PRINTS" id="PR00081">
    <property type="entry name" value="GDHRDH"/>
</dbReference>
<dbReference type="Pfam" id="PF00106">
    <property type="entry name" value="adh_short"/>
    <property type="match status" value="1"/>
</dbReference>
<evidence type="ECO:0000256" key="3">
    <source>
        <dbReference type="ARBA" id="ARBA00023002"/>
    </source>
</evidence>
<evidence type="ECO:0000256" key="2">
    <source>
        <dbReference type="ARBA" id="ARBA00022857"/>
    </source>
</evidence>
<dbReference type="EMBL" id="JAQJZL010000004">
    <property type="protein sequence ID" value="KAJ6043234.1"/>
    <property type="molecule type" value="Genomic_DNA"/>
</dbReference>
<reference evidence="5" key="2">
    <citation type="submission" date="2023-01" db="EMBL/GenBank/DDBJ databases">
        <authorList>
            <person name="Petersen C."/>
        </authorList>
    </citation>
    <scope>NUCLEOTIDE SEQUENCE</scope>
    <source>
        <strain evidence="5">IBT 15450</strain>
    </source>
</reference>
<gene>
    <name evidence="5" type="ORF">N7460_004589</name>
</gene>